<dbReference type="Proteomes" id="UP000237271">
    <property type="component" value="Unassembled WGS sequence"/>
</dbReference>
<evidence type="ECO:0000313" key="2">
    <source>
        <dbReference type="Proteomes" id="UP000237271"/>
    </source>
</evidence>
<reference evidence="1 2" key="1">
    <citation type="journal article" date="2017" name="Genome Biol. Evol.">
        <title>Phytophthora megakarya and P. palmivora, closely related causal agents of cacao black pod rot, underwent increases in genome sizes and gene numbers by different mechanisms.</title>
        <authorList>
            <person name="Ali S.S."/>
            <person name="Shao J."/>
            <person name="Lary D.J."/>
            <person name="Kronmiller B."/>
            <person name="Shen D."/>
            <person name="Strem M.D."/>
            <person name="Amoako-Attah I."/>
            <person name="Akrofi A.Y."/>
            <person name="Begoude B.A."/>
            <person name="Ten Hoopen G.M."/>
            <person name="Coulibaly K."/>
            <person name="Kebe B.I."/>
            <person name="Melnick R.L."/>
            <person name="Guiltinan M.J."/>
            <person name="Tyler B.M."/>
            <person name="Meinhardt L.W."/>
            <person name="Bailey B.A."/>
        </authorList>
    </citation>
    <scope>NUCLEOTIDE SEQUENCE [LARGE SCALE GENOMIC DNA]</scope>
    <source>
        <strain evidence="2">sbr112.9</strain>
    </source>
</reference>
<proteinExistence type="predicted"/>
<dbReference type="AlphaFoldDB" id="A0A2P4XBH0"/>
<keyword evidence="2" id="KW-1185">Reference proteome</keyword>
<organism evidence="1 2">
    <name type="scientific">Phytophthora palmivora</name>
    <dbReference type="NCBI Taxonomy" id="4796"/>
    <lineage>
        <taxon>Eukaryota</taxon>
        <taxon>Sar</taxon>
        <taxon>Stramenopiles</taxon>
        <taxon>Oomycota</taxon>
        <taxon>Peronosporomycetes</taxon>
        <taxon>Peronosporales</taxon>
        <taxon>Peronosporaceae</taxon>
        <taxon>Phytophthora</taxon>
    </lineage>
</organism>
<name>A0A2P4XBH0_9STRA</name>
<accession>A0A2P4XBH0</accession>
<dbReference type="EMBL" id="NCKW01015483">
    <property type="protein sequence ID" value="POM62901.1"/>
    <property type="molecule type" value="Genomic_DNA"/>
</dbReference>
<sequence>MEVELSVPIKEGRRSSHTRLITRLQLNLIFPDPQLRVGTLWGPCRATRSVSSKIAWPGGQAVAQSDKPGALEVFRQDVDALGHETRELHRRVDHRVPATALKEICRGLDTLNHRCDRRFSYELQGYSYHPAYGYSPL</sequence>
<comment type="caution">
    <text evidence="1">The sequence shown here is derived from an EMBL/GenBank/DDBJ whole genome shotgun (WGS) entry which is preliminary data.</text>
</comment>
<protein>
    <submittedName>
        <fullName evidence="1">Uncharacterized protein</fullName>
    </submittedName>
</protein>
<gene>
    <name evidence="1" type="ORF">PHPALM_27883</name>
</gene>
<evidence type="ECO:0000313" key="1">
    <source>
        <dbReference type="EMBL" id="POM62901.1"/>
    </source>
</evidence>